<dbReference type="EMBL" id="BAFK01000009">
    <property type="protein sequence ID" value="GAB58924.1"/>
    <property type="molecule type" value="Genomic_DNA"/>
</dbReference>
<dbReference type="AlphaFoldDB" id="I1DXZ6"/>
<organism evidence="1 2">
    <name type="scientific">Rheinheimera nanhaiensis E407-8</name>
    <dbReference type="NCBI Taxonomy" id="562729"/>
    <lineage>
        <taxon>Bacteria</taxon>
        <taxon>Pseudomonadati</taxon>
        <taxon>Pseudomonadota</taxon>
        <taxon>Gammaproteobacteria</taxon>
        <taxon>Chromatiales</taxon>
        <taxon>Chromatiaceae</taxon>
        <taxon>Rheinheimera</taxon>
    </lineage>
</organism>
<sequence length="354" mass="40609">MFRRLEVFICQRQTTTGCSGLMLAVKQNRVAIMSNDFSFSITRQAFDEHYQPADSTRLTTNFANLARGDNRQQNLRNALSMINNRFNALAQWDNATADRYAVALDIISVDIQISGSSHSFPSIEVLQTHIVDHQTKVRLAGIVGNNFSSYLRDYDFSVLLLEHNKQQAQFSIPANFGDLHGKLFQCFINSETYKQHFSKPPVICLSVSDNKIYYRTENQHPVLGVEYQPNEPSLTEQYFQKMGLQVRYFMPPNSAAPLAFYFIGDLLNDYTNLELISTISTMETFQKIYRPEIYNANAVAGKCYQPSLKNADHSITQIVYDREERSRLALEQGKFAQEHFIKPHQAKLQQWSLA</sequence>
<dbReference type="Pfam" id="PF08908">
    <property type="entry name" value="MesX"/>
    <property type="match status" value="1"/>
</dbReference>
<evidence type="ECO:0000313" key="2">
    <source>
        <dbReference type="Proteomes" id="UP000004374"/>
    </source>
</evidence>
<protein>
    <recommendedName>
        <fullName evidence="3">DUF1852 domain-containing protein</fullName>
    </recommendedName>
</protein>
<dbReference type="Proteomes" id="UP000004374">
    <property type="component" value="Unassembled WGS sequence"/>
</dbReference>
<dbReference type="InterPro" id="IPR015004">
    <property type="entry name" value="MesX"/>
</dbReference>
<dbReference type="STRING" id="562729.RNAN_1912"/>
<keyword evidence="2" id="KW-1185">Reference proteome</keyword>
<proteinExistence type="predicted"/>
<evidence type="ECO:0008006" key="3">
    <source>
        <dbReference type="Google" id="ProtNLM"/>
    </source>
</evidence>
<reference evidence="1 2" key="1">
    <citation type="journal article" date="2012" name="J. Bacteriol.">
        <title>Genome Sequence of the Protease-Producing Bacterium Rheinheimera nanhaiensis E407-8T, Isolated from Deep-Sea Sediment of the South China Sea.</title>
        <authorList>
            <person name="Zhang X.-Y."/>
            <person name="Zhang Y.-J."/>
            <person name="Qin Q.-L."/>
            <person name="Xie B.-B."/>
            <person name="Chen X.-L."/>
            <person name="Zhou B.-C."/>
            <person name="Zhang Y.-Z."/>
        </authorList>
    </citation>
    <scope>NUCLEOTIDE SEQUENCE [LARGE SCALE GENOMIC DNA]</scope>
    <source>
        <strain evidence="1 2">E407-8</strain>
    </source>
</reference>
<gene>
    <name evidence="1" type="ORF">RNAN_1912</name>
</gene>
<name>I1DXZ6_9GAMM</name>
<dbReference type="PIRSF" id="PIRSF034367">
    <property type="entry name" value="DUF1852"/>
    <property type="match status" value="1"/>
</dbReference>
<accession>I1DXZ6</accession>
<comment type="caution">
    <text evidence="1">The sequence shown here is derived from an EMBL/GenBank/DDBJ whole genome shotgun (WGS) entry which is preliminary data.</text>
</comment>
<evidence type="ECO:0000313" key="1">
    <source>
        <dbReference type="EMBL" id="GAB58924.1"/>
    </source>
</evidence>